<gene>
    <name evidence="3" type="ORF">CO666_12805</name>
</gene>
<dbReference type="InterPro" id="IPR006660">
    <property type="entry name" value="Arsenate_reductase-like"/>
</dbReference>
<evidence type="ECO:0000256" key="2">
    <source>
        <dbReference type="PROSITE-ProRule" id="PRU01282"/>
    </source>
</evidence>
<comment type="caution">
    <text evidence="3">The sequence shown here is derived from an EMBL/GenBank/DDBJ whole genome shotgun (WGS) entry which is preliminary data.</text>
</comment>
<evidence type="ECO:0000313" key="3">
    <source>
        <dbReference type="EMBL" id="PDT04012.1"/>
    </source>
</evidence>
<dbReference type="RefSeq" id="WP_097612487.1">
    <property type="nucleotide sequence ID" value="NZ_NWSV01000006.1"/>
</dbReference>
<organism evidence="3 4">
    <name type="scientific">Rhizobium chutanense</name>
    <dbReference type="NCBI Taxonomy" id="2035448"/>
    <lineage>
        <taxon>Bacteria</taxon>
        <taxon>Pseudomonadati</taxon>
        <taxon>Pseudomonadota</taxon>
        <taxon>Alphaproteobacteria</taxon>
        <taxon>Hyphomicrobiales</taxon>
        <taxon>Rhizobiaceae</taxon>
        <taxon>Rhizobium/Agrobacterium group</taxon>
        <taxon>Rhizobium</taxon>
    </lineage>
</organism>
<accession>A0A2A6JDT8</accession>
<name>A0A2A6JDT8_9HYPH</name>
<dbReference type="AlphaFoldDB" id="A0A2A6JDT8"/>
<dbReference type="Gene3D" id="3.40.30.10">
    <property type="entry name" value="Glutaredoxin"/>
    <property type="match status" value="1"/>
</dbReference>
<dbReference type="InterPro" id="IPR036249">
    <property type="entry name" value="Thioredoxin-like_sf"/>
</dbReference>
<protein>
    <submittedName>
        <fullName evidence="3">ArsC family reductase</fullName>
    </submittedName>
</protein>
<dbReference type="NCBIfam" id="NF008107">
    <property type="entry name" value="PRK10853.1"/>
    <property type="match status" value="1"/>
</dbReference>
<dbReference type="PANTHER" id="PTHR30041">
    <property type="entry name" value="ARSENATE REDUCTASE"/>
    <property type="match status" value="1"/>
</dbReference>
<proteinExistence type="inferred from homology"/>
<keyword evidence="4" id="KW-1185">Reference proteome</keyword>
<evidence type="ECO:0000313" key="4">
    <source>
        <dbReference type="Proteomes" id="UP000220768"/>
    </source>
</evidence>
<dbReference type="SUPFAM" id="SSF52833">
    <property type="entry name" value="Thioredoxin-like"/>
    <property type="match status" value="1"/>
</dbReference>
<sequence length="116" mass="13217">MAATIYGIKNCDTMKKARSWLEDHGVAYEFHDYKSLGIDRAHLETWIDQAGLDTVLNRAGTTFRKLPDAEREDLSREKAIALMLDQPSMIKRPVLETKGKLLIGFKPEIYADMFKG</sequence>
<dbReference type="NCBIfam" id="TIGR01617">
    <property type="entry name" value="arsC_related"/>
    <property type="match status" value="1"/>
</dbReference>
<dbReference type="Pfam" id="PF03960">
    <property type="entry name" value="ArsC"/>
    <property type="match status" value="1"/>
</dbReference>
<dbReference type="Proteomes" id="UP000220768">
    <property type="component" value="Unassembled WGS sequence"/>
</dbReference>
<evidence type="ECO:0000256" key="1">
    <source>
        <dbReference type="ARBA" id="ARBA00007198"/>
    </source>
</evidence>
<dbReference type="PROSITE" id="PS51353">
    <property type="entry name" value="ARSC"/>
    <property type="match status" value="1"/>
</dbReference>
<dbReference type="PANTHER" id="PTHR30041:SF8">
    <property type="entry name" value="PROTEIN YFFB"/>
    <property type="match status" value="1"/>
</dbReference>
<reference evidence="3 4" key="1">
    <citation type="submission" date="2017-09" db="EMBL/GenBank/DDBJ databases">
        <title>Comparative genomics of rhizobia isolated from Phaseolus vulgaris in China.</title>
        <authorList>
            <person name="Tong W."/>
        </authorList>
    </citation>
    <scope>NUCLEOTIDE SEQUENCE [LARGE SCALE GENOMIC DNA]</scope>
    <source>
        <strain evidence="3 4">C5</strain>
    </source>
</reference>
<comment type="similarity">
    <text evidence="1 2">Belongs to the ArsC family.</text>
</comment>
<dbReference type="InterPro" id="IPR006504">
    <property type="entry name" value="Tscrpt_reg_Spx/MgsR"/>
</dbReference>
<dbReference type="CDD" id="cd03035">
    <property type="entry name" value="ArsC_Yffb"/>
    <property type="match status" value="1"/>
</dbReference>
<dbReference type="EMBL" id="NWSV01000006">
    <property type="protein sequence ID" value="PDT04012.1"/>
    <property type="molecule type" value="Genomic_DNA"/>
</dbReference>